<keyword evidence="4 6" id="KW-1133">Transmembrane helix</keyword>
<keyword evidence="3 6" id="KW-0812">Transmembrane</keyword>
<feature type="transmembrane region" description="Helical" evidence="6">
    <location>
        <begin position="210"/>
        <end position="231"/>
    </location>
</feature>
<dbReference type="PANTHER" id="PTHR30250:SF11">
    <property type="entry name" value="O-ANTIGEN TRANSPORTER-RELATED"/>
    <property type="match status" value="1"/>
</dbReference>
<dbReference type="Proteomes" id="UP001523262">
    <property type="component" value="Unassembled WGS sequence"/>
</dbReference>
<dbReference type="InterPro" id="IPR050833">
    <property type="entry name" value="Poly_Biosynth_Transport"/>
</dbReference>
<keyword evidence="8" id="KW-1185">Reference proteome</keyword>
<gene>
    <name evidence="7" type="ORF">NDK43_31225</name>
</gene>
<comment type="caution">
    <text evidence="7">The sequence shown here is derived from an EMBL/GenBank/DDBJ whole genome shotgun (WGS) entry which is preliminary data.</text>
</comment>
<keyword evidence="5 6" id="KW-0472">Membrane</keyword>
<reference evidence="7 8" key="1">
    <citation type="submission" date="2022-06" db="EMBL/GenBank/DDBJ databases">
        <authorList>
            <person name="Jeon C.O."/>
        </authorList>
    </citation>
    <scope>NUCLEOTIDE SEQUENCE [LARGE SCALE GENOMIC DNA]</scope>
    <source>
        <strain evidence="7 8">KCTC 13943</strain>
    </source>
</reference>
<evidence type="ECO:0000313" key="7">
    <source>
        <dbReference type="EMBL" id="MCM2535948.1"/>
    </source>
</evidence>
<evidence type="ECO:0000256" key="2">
    <source>
        <dbReference type="ARBA" id="ARBA00022475"/>
    </source>
</evidence>
<sequence length="312" mass="35245">MVISVSTLIGQIILWFSAKKYINLKPVIDRERFGQHFKPILILFVPQLLGQLYLSLDKVILNFFDSKVQVGYYDQAMKIIKLLLTIVTSISTVMLPNMSAEFARGNNEKVLYYVEMIFRFVLFITIPMMVGLSGISTNFVSWFLGPEFSKVALLLRIISPIILFIGLGSLFGIQILVATHQNNKLTISIAAGATVSILVSLIFVPIYGVWATAIATLLTEATVACVQFFFVRSYIKVRNIYKSFFTYIFSAGIMLLVIYFLNFIPVSAILKTFIQVIGGFAAYILLLFILKETLIVQLRDRLKDVLNRKFGV</sequence>
<evidence type="ECO:0000256" key="3">
    <source>
        <dbReference type="ARBA" id="ARBA00022692"/>
    </source>
</evidence>
<feature type="transmembrane region" description="Helical" evidence="6">
    <location>
        <begin position="243"/>
        <end position="262"/>
    </location>
</feature>
<dbReference type="EMBL" id="JAMQCR010000003">
    <property type="protein sequence ID" value="MCM2535948.1"/>
    <property type="molecule type" value="Genomic_DNA"/>
</dbReference>
<accession>A0ABT0WI93</accession>
<name>A0ABT0WI93_9BACI</name>
<evidence type="ECO:0000313" key="8">
    <source>
        <dbReference type="Proteomes" id="UP001523262"/>
    </source>
</evidence>
<evidence type="ECO:0000256" key="5">
    <source>
        <dbReference type="ARBA" id="ARBA00023136"/>
    </source>
</evidence>
<evidence type="ECO:0000256" key="4">
    <source>
        <dbReference type="ARBA" id="ARBA00022989"/>
    </source>
</evidence>
<dbReference type="Pfam" id="PF13440">
    <property type="entry name" value="Polysacc_synt_3"/>
    <property type="match status" value="1"/>
</dbReference>
<feature type="transmembrane region" description="Helical" evidence="6">
    <location>
        <begin position="268"/>
        <end position="290"/>
    </location>
</feature>
<protein>
    <submittedName>
        <fullName evidence="7">Polysaccharide biosynthesis C-terminal domain-containing protein</fullName>
    </submittedName>
</protein>
<organism evidence="7 8">
    <name type="scientific">Neobacillus pocheonensis</name>
    <dbReference type="NCBI Taxonomy" id="363869"/>
    <lineage>
        <taxon>Bacteria</taxon>
        <taxon>Bacillati</taxon>
        <taxon>Bacillota</taxon>
        <taxon>Bacilli</taxon>
        <taxon>Bacillales</taxon>
        <taxon>Bacillaceae</taxon>
        <taxon>Neobacillus</taxon>
    </lineage>
</organism>
<evidence type="ECO:0000256" key="1">
    <source>
        <dbReference type="ARBA" id="ARBA00004651"/>
    </source>
</evidence>
<dbReference type="PANTHER" id="PTHR30250">
    <property type="entry name" value="PST FAMILY PREDICTED COLANIC ACID TRANSPORTER"/>
    <property type="match status" value="1"/>
</dbReference>
<feature type="transmembrane region" description="Helical" evidence="6">
    <location>
        <begin position="185"/>
        <end position="204"/>
    </location>
</feature>
<feature type="transmembrane region" description="Helical" evidence="6">
    <location>
        <begin position="116"/>
        <end position="145"/>
    </location>
</feature>
<feature type="transmembrane region" description="Helical" evidence="6">
    <location>
        <begin position="157"/>
        <end position="178"/>
    </location>
</feature>
<comment type="subcellular location">
    <subcellularLocation>
        <location evidence="1">Cell membrane</location>
        <topology evidence="1">Multi-pass membrane protein</topology>
    </subcellularLocation>
</comment>
<keyword evidence="2" id="KW-1003">Cell membrane</keyword>
<evidence type="ECO:0000256" key="6">
    <source>
        <dbReference type="SAM" id="Phobius"/>
    </source>
</evidence>
<proteinExistence type="predicted"/>